<feature type="region of interest" description="Disordered" evidence="3">
    <location>
        <begin position="72"/>
        <end position="92"/>
    </location>
</feature>
<name>J3JFT9_9EURY</name>
<dbReference type="AlphaFoldDB" id="J3JFT9"/>
<feature type="compositionally biased region" description="Basic and acidic residues" evidence="3">
    <location>
        <begin position="72"/>
        <end position="82"/>
    </location>
</feature>
<dbReference type="InterPro" id="IPR008978">
    <property type="entry name" value="HSP20-like_chaperone"/>
</dbReference>
<dbReference type="PROSITE" id="PS01031">
    <property type="entry name" value="SHSP"/>
    <property type="match status" value="1"/>
</dbReference>
<dbReference type="CDD" id="cd06464">
    <property type="entry name" value="ACD_sHsps-like"/>
    <property type="match status" value="1"/>
</dbReference>
<dbReference type="eggNOG" id="arCOG01832">
    <property type="taxonomic scope" value="Archaea"/>
</dbReference>
<dbReference type="InterPro" id="IPR031107">
    <property type="entry name" value="Small_HSP"/>
</dbReference>
<evidence type="ECO:0000256" key="3">
    <source>
        <dbReference type="SAM" id="MobiDB-lite"/>
    </source>
</evidence>
<reference evidence="5 6" key="1">
    <citation type="journal article" date="2012" name="J. Bacteriol.">
        <title>Draft Genome Sequence of the Extremely Halophilic Archaeon Halogranum salarium B-1T.</title>
        <authorList>
            <person name="Kim K.K."/>
            <person name="Lee K.C."/>
            <person name="Lee J.S."/>
        </authorList>
    </citation>
    <scope>NUCLEOTIDE SEQUENCE [LARGE SCALE GENOMIC DNA]</scope>
    <source>
        <strain evidence="5 6">B-1</strain>
    </source>
</reference>
<gene>
    <name evidence="5" type="ORF">HSB1_17020</name>
</gene>
<dbReference type="RefSeq" id="WP_009366780.1">
    <property type="nucleotide sequence ID" value="NZ_ALJD01000004.1"/>
</dbReference>
<dbReference type="OrthoDB" id="198277at2157"/>
<protein>
    <recommendedName>
        <fullName evidence="4">SHSP domain-containing protein</fullName>
    </recommendedName>
</protein>
<evidence type="ECO:0000256" key="2">
    <source>
        <dbReference type="RuleBase" id="RU003616"/>
    </source>
</evidence>
<feature type="domain" description="SHSP" evidence="4">
    <location>
        <begin position="25"/>
        <end position="138"/>
    </location>
</feature>
<organism evidence="5 6">
    <name type="scientific">Halogranum salarium B-1</name>
    <dbReference type="NCBI Taxonomy" id="1210908"/>
    <lineage>
        <taxon>Archaea</taxon>
        <taxon>Methanobacteriati</taxon>
        <taxon>Methanobacteriota</taxon>
        <taxon>Stenosarchaea group</taxon>
        <taxon>Halobacteria</taxon>
        <taxon>Halobacteriales</taxon>
        <taxon>Haloferacaceae</taxon>
    </lineage>
</organism>
<dbReference type="PANTHER" id="PTHR11527">
    <property type="entry name" value="HEAT-SHOCK PROTEIN 20 FAMILY MEMBER"/>
    <property type="match status" value="1"/>
</dbReference>
<accession>J3JFT9</accession>
<comment type="caution">
    <text evidence="5">The sequence shown here is derived from an EMBL/GenBank/DDBJ whole genome shotgun (WGS) entry which is preliminary data.</text>
</comment>
<dbReference type="EMBL" id="ALJD01000004">
    <property type="protein sequence ID" value="EJN59544.1"/>
    <property type="molecule type" value="Genomic_DNA"/>
</dbReference>
<evidence type="ECO:0000313" key="5">
    <source>
        <dbReference type="EMBL" id="EJN59544.1"/>
    </source>
</evidence>
<evidence type="ECO:0000259" key="4">
    <source>
        <dbReference type="PROSITE" id="PS01031"/>
    </source>
</evidence>
<evidence type="ECO:0000313" key="6">
    <source>
        <dbReference type="Proteomes" id="UP000007813"/>
    </source>
</evidence>
<feature type="compositionally biased region" description="Basic residues" evidence="3">
    <location>
        <begin position="83"/>
        <end position="92"/>
    </location>
</feature>
<dbReference type="Gene3D" id="2.60.40.790">
    <property type="match status" value="1"/>
</dbReference>
<dbReference type="Pfam" id="PF00011">
    <property type="entry name" value="HSP20"/>
    <property type="match status" value="1"/>
</dbReference>
<evidence type="ECO:0000256" key="1">
    <source>
        <dbReference type="PROSITE-ProRule" id="PRU00285"/>
    </source>
</evidence>
<dbReference type="Proteomes" id="UP000007813">
    <property type="component" value="Unassembled WGS sequence"/>
</dbReference>
<comment type="similarity">
    <text evidence="1 2">Belongs to the small heat shock protein (HSP20) family.</text>
</comment>
<proteinExistence type="inferred from homology"/>
<dbReference type="InterPro" id="IPR002068">
    <property type="entry name" value="A-crystallin/Hsp20_dom"/>
</dbReference>
<sequence length="138" mass="15438">MPNRSNPFKDIEELFDRMGRGFEPSGIGMRDVAVDVSETDEDVVVTADLPGYEKSDIDVTAADGRLTIAAARDETSETEDTHYHRRERTHREVRRSLHLPADVEETAGNATYQNGVLTVTLPKVQSDDEEEGFDIDVE</sequence>
<dbReference type="SUPFAM" id="SSF49764">
    <property type="entry name" value="HSP20-like chaperones"/>
    <property type="match status" value="1"/>
</dbReference>